<evidence type="ECO:0000313" key="1">
    <source>
        <dbReference type="EMBL" id="VUZ39976.1"/>
    </source>
</evidence>
<name>A0A564XYL6_HYMDI</name>
<reference evidence="1 2" key="1">
    <citation type="submission" date="2019-07" db="EMBL/GenBank/DDBJ databases">
        <authorList>
            <person name="Jastrzebski P J."/>
            <person name="Paukszto L."/>
            <person name="Jastrzebski P J."/>
        </authorList>
    </citation>
    <scope>NUCLEOTIDE SEQUENCE [LARGE SCALE GENOMIC DNA]</scope>
    <source>
        <strain evidence="1 2">WMS-il1</strain>
    </source>
</reference>
<evidence type="ECO:0008006" key="3">
    <source>
        <dbReference type="Google" id="ProtNLM"/>
    </source>
</evidence>
<organism evidence="1 2">
    <name type="scientific">Hymenolepis diminuta</name>
    <name type="common">Rat tapeworm</name>
    <dbReference type="NCBI Taxonomy" id="6216"/>
    <lineage>
        <taxon>Eukaryota</taxon>
        <taxon>Metazoa</taxon>
        <taxon>Spiralia</taxon>
        <taxon>Lophotrochozoa</taxon>
        <taxon>Platyhelminthes</taxon>
        <taxon>Cestoda</taxon>
        <taxon>Eucestoda</taxon>
        <taxon>Cyclophyllidea</taxon>
        <taxon>Hymenolepididae</taxon>
        <taxon>Hymenolepis</taxon>
    </lineage>
</organism>
<dbReference type="EMBL" id="CABIJS010000022">
    <property type="protein sequence ID" value="VUZ39976.1"/>
    <property type="molecule type" value="Genomic_DNA"/>
</dbReference>
<dbReference type="Proteomes" id="UP000321570">
    <property type="component" value="Unassembled WGS sequence"/>
</dbReference>
<gene>
    <name evidence="1" type="ORF">WMSIL1_LOCUS1116</name>
</gene>
<protein>
    <recommendedName>
        <fullName evidence="3">HTH_48 domain-containing protein</fullName>
    </recommendedName>
</protein>
<keyword evidence="2" id="KW-1185">Reference proteome</keyword>
<evidence type="ECO:0000313" key="2">
    <source>
        <dbReference type="Proteomes" id="UP000321570"/>
    </source>
</evidence>
<accession>A0A564XYL6</accession>
<feature type="non-terminal residue" evidence="1">
    <location>
        <position position="1"/>
    </location>
</feature>
<dbReference type="AlphaFoldDB" id="A0A564XYL6"/>
<proteinExistence type="predicted"/>
<sequence length="78" mass="8939">KEEPRAGCSNKLNSEQLQVSIDEDPTCTTRGLSETFHISRHITIFREMKRLGWKSLKGWEMLPLPTQTICQESTSNSM</sequence>